<evidence type="ECO:0000313" key="2">
    <source>
        <dbReference type="EMBL" id="CZR68382.1"/>
    </source>
</evidence>
<dbReference type="OrthoDB" id="3555571at2759"/>
<feature type="compositionally biased region" description="Polar residues" evidence="1">
    <location>
        <begin position="338"/>
        <end position="362"/>
    </location>
</feature>
<dbReference type="EMBL" id="FJOG01000054">
    <property type="protein sequence ID" value="CZR68382.1"/>
    <property type="molecule type" value="Genomic_DNA"/>
</dbReference>
<proteinExistence type="predicted"/>
<protein>
    <submittedName>
        <fullName evidence="2">Uncharacterized protein</fullName>
    </submittedName>
</protein>
<feature type="compositionally biased region" description="Basic and acidic residues" evidence="1">
    <location>
        <begin position="899"/>
        <end position="911"/>
    </location>
</feature>
<feature type="region of interest" description="Disordered" evidence="1">
    <location>
        <begin position="830"/>
        <end position="870"/>
    </location>
</feature>
<evidence type="ECO:0000313" key="3">
    <source>
        <dbReference type="Proteomes" id="UP000184330"/>
    </source>
</evidence>
<accession>A0A1L7XTM3</accession>
<sequence length="1586" mass="177152">MMADLGLAIDRLTSDAVSLESTISAFCKSPYKVPREIHELESHLKPLQLVVHQVENAFRNPENVCSERAERDLRSIIEHCHQIFSDIETLLAPCQKPDGTFEVAQGARLKCNVKREDARKLCERMEKIQSTLHCMVSIITLGYNLSERDDNRKADEIVSPAVSQNLRTASGLVFKVLATVVATQNQPGAGRANTDYRFNSGRTSSWLSELVGTHDEESSNHSTIQSSKTVLTLSPAEKSIAGDATPEVENLLERWTALSESRSRASQSTRKGPQKPAKISVIEDFKQDHTSSTRPVEHASGSSEKSGDRPLNPSSSRQTPPEGNKGAGVDSSELHVNGLQQDTTESIASSRHTLETSSSVTVSARPRPQSMLKNGSETHNIVSRRRELPPPILRSPYEDDDNATIRALGRIARGPRVKILSRVTEIRDDKDSTSRLDNWLRQNEIAEPVQEDTTRELDALSLLSQGSNVEFDTRSLFSQASILKKATSDTASIMSGTTRTVDPSDPRRVAKLFHAGNKRFRLKKWSEAAEFYRQAYLAKRDEGNEDDQESLRIKFKIGAVFGELNKYESAERTLEGVLSKQKEIVGEEHTETQLTQHYLGRVLSRQSKWEEAYAVYAPLWDVRMHLFDEDSTADLAIRTGNELGRILNEMGRFSEAADVLGVVYPAAKRALGEENKVTLSAAVELAKALRCSERHQDATVLLDEVYELFQRSNNDLDPMSMKCTHELAMIRCHESKFEDAKRLSRSAWISRTAAKGSTDVGTLESAECLAQALYGLGRVEEATDLLEEVYHQLVARLGREHTRSLVVGKDLGNLLLERLSNVRERMPLPAETIPPETLPATTPSVTENQPTAEEHHEGRHLQRQRRHNSEGTAEGIEWYITQRYPLLKKILQSGPLSESPRRERSQDHNDEASSELRIFEDASRDDLVLQALAKPLLVVPAVFKAFEAKLSVDRESMPDAFHFATELGPQLLRLIQELEKPSPVTTQNSDIVDGIKLGLAHNEKRHASSIYQLIYNGQKDELGAESERTLETGHEYACLCLQVNSFERAEAVLREVWVRRQRVLGPANPQTLESGFQLGQIYFKTNRHDTALSLHESVYTVRRDIFGPRSLQTIQSAEIYGQILMCRQSTNIQIQQGWILLHQTLEIRKDMFGVTIDTVISALRLATISAISGKFAQSGELFSWLFEFGVDSLRRPGQFGHSPAKLAVGFAAAGMAFLEKNGRKGNQLLERIGDFSASIYGSRSRETQLVAYLQAFVLLLQGRGRKSRAILQQVFEMRKHSLGRRHPGTKAAGIMLAMGIFLHSLLSKGKIDQELDEINDWLLDYGTNQQDSTFLMQFCGSGAVIATMYDLEDLSKAMLNWLYKTQKRRKGLFNRSTLGTLVLNHGLNLYTMYRRKSQKIPTKEGTSLDPRIFIRELWPAAIEMVTNILAGANQLPFFAETLPNFLQNSTMWKSFAPTQFTAHFFCIFAPVYEQLAPVDAGSRIWTIATDDSDTSTIGEARHLFPSGSSSIDFGDLDGRASEHLSSLGHSLLDLTLAPSSASDLSDLSAEHEMESLQNELVGEFVTDAGISAAQSDIETLKRELET</sequence>
<organism evidence="2 3">
    <name type="scientific">Phialocephala subalpina</name>
    <dbReference type="NCBI Taxonomy" id="576137"/>
    <lineage>
        <taxon>Eukaryota</taxon>
        <taxon>Fungi</taxon>
        <taxon>Dikarya</taxon>
        <taxon>Ascomycota</taxon>
        <taxon>Pezizomycotina</taxon>
        <taxon>Leotiomycetes</taxon>
        <taxon>Helotiales</taxon>
        <taxon>Mollisiaceae</taxon>
        <taxon>Phialocephala</taxon>
        <taxon>Phialocephala fortinii species complex</taxon>
    </lineage>
</organism>
<feature type="compositionally biased region" description="Polar residues" evidence="1">
    <location>
        <begin position="259"/>
        <end position="271"/>
    </location>
</feature>
<feature type="compositionally biased region" description="Polar residues" evidence="1">
    <location>
        <begin position="312"/>
        <end position="321"/>
    </location>
</feature>
<dbReference type="Gene3D" id="1.25.40.10">
    <property type="entry name" value="Tetratricopeptide repeat domain"/>
    <property type="match status" value="3"/>
</dbReference>
<feature type="region of interest" description="Disordered" evidence="1">
    <location>
        <begin position="894"/>
        <end position="913"/>
    </location>
</feature>
<dbReference type="PANTHER" id="PTHR46082:SF6">
    <property type="entry name" value="AAA+ ATPASE DOMAIN-CONTAINING PROTEIN-RELATED"/>
    <property type="match status" value="1"/>
</dbReference>
<name>A0A1L7XTM3_9HELO</name>
<dbReference type="Proteomes" id="UP000184330">
    <property type="component" value="Unassembled WGS sequence"/>
</dbReference>
<dbReference type="PANTHER" id="PTHR46082">
    <property type="entry name" value="ATP/GTP-BINDING PROTEIN-RELATED"/>
    <property type="match status" value="1"/>
</dbReference>
<evidence type="ECO:0000256" key="1">
    <source>
        <dbReference type="SAM" id="MobiDB-lite"/>
    </source>
</evidence>
<dbReference type="Pfam" id="PF13374">
    <property type="entry name" value="TPR_10"/>
    <property type="match status" value="2"/>
</dbReference>
<keyword evidence="3" id="KW-1185">Reference proteome</keyword>
<feature type="region of interest" description="Disordered" evidence="1">
    <location>
        <begin position="259"/>
        <end position="399"/>
    </location>
</feature>
<dbReference type="InterPro" id="IPR011990">
    <property type="entry name" value="TPR-like_helical_dom_sf"/>
</dbReference>
<dbReference type="InterPro" id="IPR053137">
    <property type="entry name" value="NLR-like"/>
</dbReference>
<feature type="compositionally biased region" description="Basic and acidic residues" evidence="1">
    <location>
        <begin position="281"/>
        <end position="297"/>
    </location>
</feature>
<reference evidence="2 3" key="1">
    <citation type="submission" date="2016-03" db="EMBL/GenBank/DDBJ databases">
        <authorList>
            <person name="Ploux O."/>
        </authorList>
    </citation>
    <scope>NUCLEOTIDE SEQUENCE [LARGE SCALE GENOMIC DNA]</scope>
    <source>
        <strain evidence="2 3">UAMH 11012</strain>
    </source>
</reference>
<dbReference type="SUPFAM" id="SSF48452">
    <property type="entry name" value="TPR-like"/>
    <property type="match status" value="3"/>
</dbReference>
<feature type="compositionally biased region" description="Polar residues" evidence="1">
    <location>
        <begin position="371"/>
        <end position="381"/>
    </location>
</feature>
<feature type="compositionally biased region" description="Polar residues" evidence="1">
    <location>
        <begin position="839"/>
        <end position="851"/>
    </location>
</feature>
<gene>
    <name evidence="2" type="ORF">PAC_18281</name>
</gene>